<dbReference type="SUPFAM" id="SSF69618">
    <property type="entry name" value="HemD-like"/>
    <property type="match status" value="1"/>
</dbReference>
<dbReference type="OrthoDB" id="443551at2759"/>
<evidence type="ECO:0000256" key="6">
    <source>
        <dbReference type="ARBA" id="ARBA00048617"/>
    </source>
</evidence>
<evidence type="ECO:0000313" key="10">
    <source>
        <dbReference type="Proteomes" id="UP000054558"/>
    </source>
</evidence>
<protein>
    <recommendedName>
        <fullName evidence="3 7">Uroporphyrinogen-III synthase</fullName>
        <ecNumber evidence="3 7">4.2.1.75</ecNumber>
    </recommendedName>
</protein>
<dbReference type="Pfam" id="PF02602">
    <property type="entry name" value="HEM4"/>
    <property type="match status" value="1"/>
</dbReference>
<gene>
    <name evidence="9" type="ORF">KFL_000390300</name>
</gene>
<dbReference type="PANTHER" id="PTHR38042:SF1">
    <property type="entry name" value="UROPORPHYRINOGEN-III SYNTHASE, CHLOROPLASTIC"/>
    <property type="match status" value="1"/>
</dbReference>
<dbReference type="AlphaFoldDB" id="A0A1Y1HMK0"/>
<dbReference type="UniPathway" id="UPA00251">
    <property type="reaction ID" value="UER00320"/>
</dbReference>
<sequence>MANALKLGLKSSVFELCACKASNAQGYTNAVVVAPRLSAKGWSKKELAAWTRVQVTGSMEVHRHVTKHQHFSEPLKGKRRAAVMRAASVEAEAGPQVVVTREQGKNGKLVKALAAHGIKCLELPLIEHREGPDVHRLPQVLKEETWDWIIITSPEAATVFLEGWRAAGRPKVRLSVVGAGTGTVLEEAPEADDLRPEFTPSKATAKVLAVEIPEPQPGSRVLYPASVKAGSDLQEGLEARGFKVTRLNTYSTETVRTVDPNALAAAADAPVATFASPTAVKAWVERVCQGDVKRWSGAAACIGNTSAVAARNAGLDKIYFPDSPGIEGWVRSVREALSAVET</sequence>
<keyword evidence="4 7" id="KW-0456">Lyase</keyword>
<dbReference type="OMA" id="WVESIME"/>
<dbReference type="Proteomes" id="UP000054558">
    <property type="component" value="Unassembled WGS sequence"/>
</dbReference>
<dbReference type="EC" id="4.2.1.75" evidence="3 7"/>
<evidence type="ECO:0000256" key="3">
    <source>
        <dbReference type="ARBA" id="ARBA00013109"/>
    </source>
</evidence>
<reference evidence="9 10" key="1">
    <citation type="journal article" date="2014" name="Nat. Commun.">
        <title>Klebsormidium flaccidum genome reveals primary factors for plant terrestrial adaptation.</title>
        <authorList>
            <person name="Hori K."/>
            <person name="Maruyama F."/>
            <person name="Fujisawa T."/>
            <person name="Togashi T."/>
            <person name="Yamamoto N."/>
            <person name="Seo M."/>
            <person name="Sato S."/>
            <person name="Yamada T."/>
            <person name="Mori H."/>
            <person name="Tajima N."/>
            <person name="Moriyama T."/>
            <person name="Ikeuchi M."/>
            <person name="Watanabe M."/>
            <person name="Wada H."/>
            <person name="Kobayashi K."/>
            <person name="Saito M."/>
            <person name="Masuda T."/>
            <person name="Sasaki-Sekimoto Y."/>
            <person name="Mashiguchi K."/>
            <person name="Awai K."/>
            <person name="Shimojima M."/>
            <person name="Masuda S."/>
            <person name="Iwai M."/>
            <person name="Nobusawa T."/>
            <person name="Narise T."/>
            <person name="Kondo S."/>
            <person name="Saito H."/>
            <person name="Sato R."/>
            <person name="Murakawa M."/>
            <person name="Ihara Y."/>
            <person name="Oshima-Yamada Y."/>
            <person name="Ohtaka K."/>
            <person name="Satoh M."/>
            <person name="Sonobe K."/>
            <person name="Ishii M."/>
            <person name="Ohtani R."/>
            <person name="Kanamori-Sato M."/>
            <person name="Honoki R."/>
            <person name="Miyazaki D."/>
            <person name="Mochizuki H."/>
            <person name="Umetsu J."/>
            <person name="Higashi K."/>
            <person name="Shibata D."/>
            <person name="Kamiya Y."/>
            <person name="Sato N."/>
            <person name="Nakamura Y."/>
            <person name="Tabata S."/>
            <person name="Ida S."/>
            <person name="Kurokawa K."/>
            <person name="Ohta H."/>
        </authorList>
    </citation>
    <scope>NUCLEOTIDE SEQUENCE [LARGE SCALE GENOMIC DNA]</scope>
    <source>
        <strain evidence="9 10">NIES-2285</strain>
    </source>
</reference>
<dbReference type="EMBL" id="DF236988">
    <property type="protein sequence ID" value="GAQ79840.1"/>
    <property type="molecule type" value="Genomic_DNA"/>
</dbReference>
<dbReference type="GO" id="GO:0009507">
    <property type="term" value="C:chloroplast"/>
    <property type="evidence" value="ECO:0000318"/>
    <property type="project" value="GO_Central"/>
</dbReference>
<dbReference type="GO" id="GO:0006782">
    <property type="term" value="P:protoporphyrinogen IX biosynthetic process"/>
    <property type="evidence" value="ECO:0007669"/>
    <property type="project" value="UniProtKB-UniRule"/>
</dbReference>
<evidence type="ECO:0000259" key="8">
    <source>
        <dbReference type="Pfam" id="PF02602"/>
    </source>
</evidence>
<comment type="similarity">
    <text evidence="2 7">Belongs to the uroporphyrinogen-III synthase family.</text>
</comment>
<feature type="domain" description="Tetrapyrrole biosynthesis uroporphyrinogen III synthase" evidence="8">
    <location>
        <begin position="108"/>
        <end position="330"/>
    </location>
</feature>
<name>A0A1Y1HMK0_KLENI</name>
<dbReference type="GO" id="GO:0006780">
    <property type="term" value="P:uroporphyrinogen III biosynthetic process"/>
    <property type="evidence" value="ECO:0000318"/>
    <property type="project" value="GO_Central"/>
</dbReference>
<dbReference type="Gene3D" id="3.40.50.10090">
    <property type="match status" value="2"/>
</dbReference>
<proteinExistence type="inferred from homology"/>
<dbReference type="InterPro" id="IPR039793">
    <property type="entry name" value="UROS/Hem4"/>
</dbReference>
<keyword evidence="5 7" id="KW-0627">Porphyrin biosynthesis</keyword>
<dbReference type="STRING" id="105231.A0A1Y1HMK0"/>
<comment type="catalytic activity">
    <reaction evidence="6 7">
        <text>hydroxymethylbilane = uroporphyrinogen III + H2O</text>
        <dbReference type="Rhea" id="RHEA:18965"/>
        <dbReference type="ChEBI" id="CHEBI:15377"/>
        <dbReference type="ChEBI" id="CHEBI:57308"/>
        <dbReference type="ChEBI" id="CHEBI:57845"/>
        <dbReference type="EC" id="4.2.1.75"/>
    </reaction>
</comment>
<dbReference type="GO" id="GO:0004852">
    <property type="term" value="F:uroporphyrinogen-III synthase activity"/>
    <property type="evidence" value="ECO:0000318"/>
    <property type="project" value="GO_Central"/>
</dbReference>
<dbReference type="InterPro" id="IPR003754">
    <property type="entry name" value="4pyrrol_synth_uPrphyn_synth"/>
</dbReference>
<evidence type="ECO:0000256" key="5">
    <source>
        <dbReference type="ARBA" id="ARBA00023244"/>
    </source>
</evidence>
<evidence type="ECO:0000256" key="2">
    <source>
        <dbReference type="ARBA" id="ARBA00008133"/>
    </source>
</evidence>
<dbReference type="InterPro" id="IPR036108">
    <property type="entry name" value="4pyrrol_syn_uPrphyn_synt_sf"/>
</dbReference>
<evidence type="ECO:0000256" key="4">
    <source>
        <dbReference type="ARBA" id="ARBA00023239"/>
    </source>
</evidence>
<evidence type="ECO:0000256" key="7">
    <source>
        <dbReference type="RuleBase" id="RU366031"/>
    </source>
</evidence>
<comment type="function">
    <text evidence="7">Catalyzes cyclization of the linear tetrapyrrole, hydroxymethylbilane, to the macrocyclic uroporphyrinogen III.</text>
</comment>
<evidence type="ECO:0000256" key="1">
    <source>
        <dbReference type="ARBA" id="ARBA00004772"/>
    </source>
</evidence>
<dbReference type="CDD" id="cd06578">
    <property type="entry name" value="HemD"/>
    <property type="match status" value="1"/>
</dbReference>
<accession>A0A1Y1HMK0</accession>
<comment type="pathway">
    <text evidence="1 7">Porphyrin-containing compound metabolism; protoporphyrin-IX biosynthesis; coproporphyrinogen-III from 5-aminolevulinate: step 3/4.</text>
</comment>
<dbReference type="PANTHER" id="PTHR38042">
    <property type="entry name" value="UROPORPHYRINOGEN-III SYNTHASE, CHLOROPLASTIC"/>
    <property type="match status" value="1"/>
</dbReference>
<organism evidence="9 10">
    <name type="scientific">Klebsormidium nitens</name>
    <name type="common">Green alga</name>
    <name type="synonym">Ulothrix nitens</name>
    <dbReference type="NCBI Taxonomy" id="105231"/>
    <lineage>
        <taxon>Eukaryota</taxon>
        <taxon>Viridiplantae</taxon>
        <taxon>Streptophyta</taxon>
        <taxon>Klebsormidiophyceae</taxon>
        <taxon>Klebsormidiales</taxon>
        <taxon>Klebsormidiaceae</taxon>
        <taxon>Klebsormidium</taxon>
    </lineage>
</organism>
<keyword evidence="10" id="KW-1185">Reference proteome</keyword>
<evidence type="ECO:0000313" key="9">
    <source>
        <dbReference type="EMBL" id="GAQ79840.1"/>
    </source>
</evidence>